<accession>A0AA39IW26</accession>
<feature type="compositionally biased region" description="Low complexity" evidence="1">
    <location>
        <begin position="9"/>
        <end position="23"/>
    </location>
</feature>
<comment type="caution">
    <text evidence="2">The sequence shown here is derived from an EMBL/GenBank/DDBJ whole genome shotgun (WGS) entry which is preliminary data.</text>
</comment>
<dbReference type="Proteomes" id="UP001175226">
    <property type="component" value="Unassembled WGS sequence"/>
</dbReference>
<gene>
    <name evidence="2" type="ORF">EV421DRAFT_1744638</name>
</gene>
<evidence type="ECO:0000313" key="2">
    <source>
        <dbReference type="EMBL" id="KAK0430003.1"/>
    </source>
</evidence>
<proteinExistence type="predicted"/>
<feature type="compositionally biased region" description="Pro residues" evidence="1">
    <location>
        <begin position="331"/>
        <end position="340"/>
    </location>
</feature>
<name>A0AA39IW26_9AGAR</name>
<evidence type="ECO:0000313" key="3">
    <source>
        <dbReference type="Proteomes" id="UP001175226"/>
    </source>
</evidence>
<dbReference type="AlphaFoldDB" id="A0AA39IW26"/>
<keyword evidence="3" id="KW-1185">Reference proteome</keyword>
<sequence length="411" mass="45746">MSEEHTEDPSSSGLSSPSYPSDSSRIHMEQEELDIGEEGRRILNADHQSLSILMGSIERLKESEEVSTPEPLESTQSSPEFPTRHSTPRPVLILTDSETTTGYAPQSPTISEYTFWLEDNHLAPHARDRLPRTAPRSPRSPDPSSPIRETSESIRPDSQTLELSADVQRATAAVEEAAVREYSAQAELERVITRDETIAAFYLRASRPRMMNETAAHIGSTERASSLGDTLGSLSIRGWSSDKGKGRAKMTPDERAYEYTSIWNTRRTDLMTEVSWRLSEAGQAWEQADPVEQEDIINHSATEQAIKIFNEFYPRYALPPAAPYQSRYNQPPLPKLPPTMPTSRPMPFSSLRSHPYKGAGRVQASRDHNPWEAPIDPDDDDSDIEAEQPVPSGPDNQGNPGNQANPSTQGR</sequence>
<protein>
    <submittedName>
        <fullName evidence="2">Uncharacterized protein</fullName>
    </submittedName>
</protein>
<reference evidence="2" key="1">
    <citation type="submission" date="2023-06" db="EMBL/GenBank/DDBJ databases">
        <authorList>
            <consortium name="Lawrence Berkeley National Laboratory"/>
            <person name="Ahrendt S."/>
            <person name="Sahu N."/>
            <person name="Indic B."/>
            <person name="Wong-Bajracharya J."/>
            <person name="Merenyi Z."/>
            <person name="Ke H.-M."/>
            <person name="Monk M."/>
            <person name="Kocsube S."/>
            <person name="Drula E."/>
            <person name="Lipzen A."/>
            <person name="Balint B."/>
            <person name="Henrissat B."/>
            <person name="Andreopoulos B."/>
            <person name="Martin F.M."/>
            <person name="Harder C.B."/>
            <person name="Rigling D."/>
            <person name="Ford K.L."/>
            <person name="Foster G.D."/>
            <person name="Pangilinan J."/>
            <person name="Papanicolaou A."/>
            <person name="Barry K."/>
            <person name="LaButti K."/>
            <person name="Viragh M."/>
            <person name="Koriabine M."/>
            <person name="Yan M."/>
            <person name="Riley R."/>
            <person name="Champramary S."/>
            <person name="Plett K.L."/>
            <person name="Tsai I.J."/>
            <person name="Slot J."/>
            <person name="Sipos G."/>
            <person name="Plett J."/>
            <person name="Nagy L.G."/>
            <person name="Grigoriev I.V."/>
        </authorList>
    </citation>
    <scope>NUCLEOTIDE SEQUENCE</scope>
    <source>
        <strain evidence="2">FPL87.14</strain>
    </source>
</reference>
<organism evidence="2 3">
    <name type="scientific">Armillaria borealis</name>
    <dbReference type="NCBI Taxonomy" id="47425"/>
    <lineage>
        <taxon>Eukaryota</taxon>
        <taxon>Fungi</taxon>
        <taxon>Dikarya</taxon>
        <taxon>Basidiomycota</taxon>
        <taxon>Agaricomycotina</taxon>
        <taxon>Agaricomycetes</taxon>
        <taxon>Agaricomycetidae</taxon>
        <taxon>Agaricales</taxon>
        <taxon>Marasmiineae</taxon>
        <taxon>Physalacriaceae</taxon>
        <taxon>Armillaria</taxon>
    </lineage>
</organism>
<feature type="region of interest" description="Disordered" evidence="1">
    <location>
        <begin position="1"/>
        <end position="40"/>
    </location>
</feature>
<feature type="region of interest" description="Disordered" evidence="1">
    <location>
        <begin position="60"/>
        <end position="89"/>
    </location>
</feature>
<feature type="region of interest" description="Disordered" evidence="1">
    <location>
        <begin position="327"/>
        <end position="411"/>
    </location>
</feature>
<feature type="region of interest" description="Disordered" evidence="1">
    <location>
        <begin position="126"/>
        <end position="164"/>
    </location>
</feature>
<feature type="compositionally biased region" description="Acidic residues" evidence="1">
    <location>
        <begin position="375"/>
        <end position="386"/>
    </location>
</feature>
<evidence type="ECO:0000256" key="1">
    <source>
        <dbReference type="SAM" id="MobiDB-lite"/>
    </source>
</evidence>
<dbReference type="EMBL" id="JAUEPT010000180">
    <property type="protein sequence ID" value="KAK0430003.1"/>
    <property type="molecule type" value="Genomic_DNA"/>
</dbReference>
<feature type="compositionally biased region" description="Polar residues" evidence="1">
    <location>
        <begin position="394"/>
        <end position="411"/>
    </location>
</feature>